<proteinExistence type="inferred from homology"/>
<reference evidence="2 3" key="1">
    <citation type="journal article" date="2020" name="ISME J.">
        <title>Uncovering the hidden diversity of litter-decomposition mechanisms in mushroom-forming fungi.</title>
        <authorList>
            <person name="Floudas D."/>
            <person name="Bentzer J."/>
            <person name="Ahren D."/>
            <person name="Johansson T."/>
            <person name="Persson P."/>
            <person name="Tunlid A."/>
        </authorList>
    </citation>
    <scope>NUCLEOTIDE SEQUENCE [LARGE SCALE GENOMIC DNA]</scope>
    <source>
        <strain evidence="2 3">CBS 291.85</strain>
    </source>
</reference>
<dbReference type="PANTHER" id="PTHR42877:SF7">
    <property type="entry name" value="FLAVIN-BINDING MONOOXYGENASE-RELATED"/>
    <property type="match status" value="1"/>
</dbReference>
<dbReference type="InterPro" id="IPR036188">
    <property type="entry name" value="FAD/NAD-bd_sf"/>
</dbReference>
<evidence type="ECO:0000313" key="2">
    <source>
        <dbReference type="EMBL" id="KAF5345166.1"/>
    </source>
</evidence>
<comment type="similarity">
    <text evidence="1">Belongs to the FAD-binding monooxygenase family.</text>
</comment>
<protein>
    <submittedName>
        <fullName evidence="2">Uncharacterized protein</fullName>
    </submittedName>
</protein>
<dbReference type="PANTHER" id="PTHR42877">
    <property type="entry name" value="L-ORNITHINE N(5)-MONOOXYGENASE-RELATED"/>
    <property type="match status" value="1"/>
</dbReference>
<dbReference type="Gene3D" id="3.50.50.60">
    <property type="entry name" value="FAD/NAD(P)-binding domain"/>
    <property type="match status" value="2"/>
</dbReference>
<dbReference type="OrthoDB" id="74360at2759"/>
<dbReference type="SUPFAM" id="SSF51905">
    <property type="entry name" value="FAD/NAD(P)-binding domain"/>
    <property type="match status" value="1"/>
</dbReference>
<organism evidence="2 3">
    <name type="scientific">Tetrapyrgos nigripes</name>
    <dbReference type="NCBI Taxonomy" id="182062"/>
    <lineage>
        <taxon>Eukaryota</taxon>
        <taxon>Fungi</taxon>
        <taxon>Dikarya</taxon>
        <taxon>Basidiomycota</taxon>
        <taxon>Agaricomycotina</taxon>
        <taxon>Agaricomycetes</taxon>
        <taxon>Agaricomycetidae</taxon>
        <taxon>Agaricales</taxon>
        <taxon>Marasmiineae</taxon>
        <taxon>Marasmiaceae</taxon>
        <taxon>Tetrapyrgos</taxon>
    </lineage>
</organism>
<dbReference type="AlphaFoldDB" id="A0A8H5CQC5"/>
<evidence type="ECO:0000256" key="1">
    <source>
        <dbReference type="ARBA" id="ARBA00010139"/>
    </source>
</evidence>
<gene>
    <name evidence="2" type="ORF">D9758_009660</name>
</gene>
<dbReference type="InterPro" id="IPR051209">
    <property type="entry name" value="FAD-bind_Monooxygenase_sf"/>
</dbReference>
<evidence type="ECO:0000313" key="3">
    <source>
        <dbReference type="Proteomes" id="UP000559256"/>
    </source>
</evidence>
<dbReference type="Proteomes" id="UP000559256">
    <property type="component" value="Unassembled WGS sequence"/>
</dbReference>
<comment type="caution">
    <text evidence="2">The sequence shown here is derived from an EMBL/GenBank/DDBJ whole genome shotgun (WGS) entry which is preliminary data.</text>
</comment>
<name>A0A8H5CQC5_9AGAR</name>
<dbReference type="EMBL" id="JAACJM010000114">
    <property type="protein sequence ID" value="KAF5345166.1"/>
    <property type="molecule type" value="Genomic_DNA"/>
</dbReference>
<sequence length="459" mass="51211">MTFTDNVPSTTSGFKAGNFSCDEPRRIKVVHIGAGFAGICAGIRLLQRVPNIDLTIYDCNGGIGGSIDIRDSLVMSLLTASESLPFMIFLQPEWSAFCAPGPEILEYLKSAVKKWKLMPYIKLSHKLIRSEWNEQTGKWQLTLEQTKSMALAKYRRTGNFPRQACAQWKELGGTGEGGPSPTWKWKDTIKSWKAKNVAVIGVIVPTLQPKVAHLTNFVRGKTWIAADKYTDEDKKKFNDNPKVYSDYQREIEKEINSVYPLTIRGTSWTWPGDSRKDLGMCSDSLPNWFNLLGTNAATATGSLLIIMEHQVDYVVKAVSKLQRERLKSMETVLVGKCQSWYKMGKEDGRVAALWPGSPLHALKTLANPRWEDFDYEPLDEGVKNRFCWLGDGTTIADEIPGSDNAWYLDPEVIDIPPGEFGFVSARVGEKNVENFAVLGQASEKAAEKATVPGQRSDSN</sequence>
<accession>A0A8H5CQC5</accession>
<keyword evidence="3" id="KW-1185">Reference proteome</keyword>